<evidence type="ECO:0000313" key="6">
    <source>
        <dbReference type="EMBL" id="KAG8199032.1"/>
    </source>
</evidence>
<keyword evidence="2 3" id="KW-0012">Acyltransferase</keyword>
<feature type="site" description="Crucial for catalytic activity" evidence="3">
    <location>
        <position position="82"/>
    </location>
</feature>
<evidence type="ECO:0000256" key="3">
    <source>
        <dbReference type="HAMAP-Rule" id="MF_03130"/>
    </source>
</evidence>
<feature type="domain" description="N-acetyltransferase" evidence="5">
    <location>
        <begin position="1"/>
        <end position="211"/>
    </location>
</feature>
<evidence type="ECO:0000256" key="2">
    <source>
        <dbReference type="ARBA" id="ARBA00023315"/>
    </source>
</evidence>
<evidence type="ECO:0000256" key="1">
    <source>
        <dbReference type="ARBA" id="ARBA00022679"/>
    </source>
</evidence>
<dbReference type="PROSITE" id="PS51730">
    <property type="entry name" value="GNAT_ATAT"/>
    <property type="match status" value="1"/>
</dbReference>
<dbReference type="AlphaFoldDB" id="A0AAV6VQE1"/>
<dbReference type="PANTHER" id="PTHR12327:SF0">
    <property type="entry name" value="ALPHA-TUBULIN N-ACETYLTRANSFERASE 1"/>
    <property type="match status" value="1"/>
</dbReference>
<evidence type="ECO:0000313" key="7">
    <source>
        <dbReference type="Proteomes" id="UP000827092"/>
    </source>
</evidence>
<dbReference type="PANTHER" id="PTHR12327">
    <property type="entry name" value="ALPHA-TUBULIN N-ACETYLTRANSFERASE 1"/>
    <property type="match status" value="1"/>
</dbReference>
<proteinExistence type="inferred from homology"/>
<comment type="catalytic activity">
    <reaction evidence="3">
        <text>L-lysyl-[alpha-tubulin] + acetyl-CoA = N(6)-acetyl-L-lysyl-[alpha-tubulin] + CoA + H(+)</text>
        <dbReference type="Rhea" id="RHEA:15277"/>
        <dbReference type="Rhea" id="RHEA-COMP:11278"/>
        <dbReference type="Rhea" id="RHEA-COMP:11279"/>
        <dbReference type="ChEBI" id="CHEBI:15378"/>
        <dbReference type="ChEBI" id="CHEBI:29969"/>
        <dbReference type="ChEBI" id="CHEBI:57287"/>
        <dbReference type="ChEBI" id="CHEBI:57288"/>
        <dbReference type="ChEBI" id="CHEBI:61930"/>
        <dbReference type="EC" id="2.3.1.108"/>
    </reaction>
</comment>
<reference evidence="6 7" key="1">
    <citation type="journal article" date="2022" name="Nat. Ecol. Evol.">
        <title>A masculinizing supergene underlies an exaggerated male reproductive morph in a spider.</title>
        <authorList>
            <person name="Hendrickx F."/>
            <person name="De Corte Z."/>
            <person name="Sonet G."/>
            <person name="Van Belleghem S.M."/>
            <person name="Kostlbacher S."/>
            <person name="Vangestel C."/>
        </authorList>
    </citation>
    <scope>NUCLEOTIDE SEQUENCE [LARGE SCALE GENOMIC DNA]</scope>
    <source>
        <strain evidence="6">W744_W776</strain>
    </source>
</reference>
<feature type="binding site" evidence="3">
    <location>
        <begin position="145"/>
        <end position="158"/>
    </location>
    <ligand>
        <name>acetyl-CoA</name>
        <dbReference type="ChEBI" id="CHEBI:57288"/>
    </ligand>
</feature>
<comment type="similarity">
    <text evidence="3">Belongs to the acetyltransferase ATAT1 family.</text>
</comment>
<evidence type="ECO:0000259" key="5">
    <source>
        <dbReference type="PROSITE" id="PS51730"/>
    </source>
</evidence>
<dbReference type="GO" id="GO:0019799">
    <property type="term" value="F:tubulin N-acetyltransferase activity"/>
    <property type="evidence" value="ECO:0007669"/>
    <property type="project" value="UniProtKB-UniRule"/>
</dbReference>
<evidence type="ECO:0000256" key="4">
    <source>
        <dbReference type="SAM" id="MobiDB-lite"/>
    </source>
</evidence>
<protein>
    <recommendedName>
        <fullName evidence="3">Alpha-tubulin N-acetyltransferase</fullName>
        <shortName evidence="3">Alpha-TAT</shortName>
        <shortName evidence="3">TAT</shortName>
        <ecNumber evidence="3">2.3.1.108</ecNumber>
    </recommendedName>
    <alternativeName>
        <fullName evidence="3">Acetyltransferase mec-17 homolog</fullName>
    </alternativeName>
</protein>
<comment type="caution">
    <text evidence="3">Lacks conserved residue(s) required for the propagation of feature annotation.</text>
</comment>
<keyword evidence="7" id="KW-1185">Reference proteome</keyword>
<name>A0AAV6VQE1_9ARAC</name>
<dbReference type="GO" id="GO:0070507">
    <property type="term" value="P:regulation of microtubule cytoskeleton organization"/>
    <property type="evidence" value="ECO:0007669"/>
    <property type="project" value="UniProtKB-UniRule"/>
</dbReference>
<dbReference type="Proteomes" id="UP000827092">
    <property type="component" value="Unassembled WGS sequence"/>
</dbReference>
<dbReference type="GO" id="GO:0005874">
    <property type="term" value="C:microtubule"/>
    <property type="evidence" value="ECO:0007669"/>
    <property type="project" value="InterPro"/>
</dbReference>
<dbReference type="InterPro" id="IPR007965">
    <property type="entry name" value="GNAT_ATAT"/>
</dbReference>
<sequence length="386" mass="43911">MEFDFNVKGVLPGRISVVESKDSNTFLKIYDLETGFDGNQEASTSWTYSPSCNASWDIRVKKRKEELETVIDALGRASARAQNLHSAITTLKKLLNSSQQKIYIIRDATQSRSVIGMLKVGIKRLFVRDDMGAHHEVDPVCILDFYVHESTQRCGFGHELFNAMLQAEGLKPEKLAVDRPSFKCLAFLEKHYNLRDPVQQNNNFVIYPGFLDNRPVTRPPVFLYNNNAVQNTPPIKLRNSPNDNAQDSMKDFQPTQSLNTKRIKNKSYYASTGNLLHWDGAEEKPDNCRRKIGDPNIFPRRVGLNTHLNKERKDWGVNDAMHSYTKYPVSSEELGGWNRNPNSRDLTPVNVGNGNQRKMNSLQSSWNVLGVTPMKYTSLQNQATNQ</sequence>
<dbReference type="HAMAP" id="MF_03130">
    <property type="entry name" value="mec17"/>
    <property type="match status" value="1"/>
</dbReference>
<comment type="function">
    <text evidence="3">Specifically acetylates 'Lys-40' in alpha-tubulin on the lumenal side of microtubules. Promotes microtubule destabilization and accelerates microtubule dynamics; this activity may be independent of acetylation activity. Acetylates alpha-tubulin with a slow enzymatic rate, due to a catalytic site that is not optimized for acetyl transfer. Enters the microtubule through each end and diffuses quickly throughout the lumen of microtubules. Acetylates only long/old microtubules because of its slow acetylation rate since it does not have time to act on dynamically unstable microtubules before the enzyme is released.</text>
</comment>
<dbReference type="EMBL" id="JAFNEN010000032">
    <property type="protein sequence ID" value="KAG8199032.1"/>
    <property type="molecule type" value="Genomic_DNA"/>
</dbReference>
<dbReference type="Pfam" id="PF05301">
    <property type="entry name" value="Acetyltransf_16"/>
    <property type="match status" value="1"/>
</dbReference>
<keyword evidence="1 3" id="KW-0808">Transferase</keyword>
<dbReference type="Gene3D" id="3.40.630.30">
    <property type="match status" value="1"/>
</dbReference>
<comment type="caution">
    <text evidence="6">The sequence shown here is derived from an EMBL/GenBank/DDBJ whole genome shotgun (WGS) entry which is preliminary data.</text>
</comment>
<dbReference type="InterPro" id="IPR038746">
    <property type="entry name" value="Atat"/>
</dbReference>
<accession>A0AAV6VQE1</accession>
<dbReference type="SUPFAM" id="SSF55729">
    <property type="entry name" value="Acyl-CoA N-acyltransferases (Nat)"/>
    <property type="match status" value="1"/>
</dbReference>
<feature type="region of interest" description="Disordered" evidence="4">
    <location>
        <begin position="232"/>
        <end position="258"/>
    </location>
</feature>
<dbReference type="InterPro" id="IPR016181">
    <property type="entry name" value="Acyl_CoA_acyltransferase"/>
</dbReference>
<organism evidence="6 7">
    <name type="scientific">Oedothorax gibbosus</name>
    <dbReference type="NCBI Taxonomy" id="931172"/>
    <lineage>
        <taxon>Eukaryota</taxon>
        <taxon>Metazoa</taxon>
        <taxon>Ecdysozoa</taxon>
        <taxon>Arthropoda</taxon>
        <taxon>Chelicerata</taxon>
        <taxon>Arachnida</taxon>
        <taxon>Araneae</taxon>
        <taxon>Araneomorphae</taxon>
        <taxon>Entelegynae</taxon>
        <taxon>Araneoidea</taxon>
        <taxon>Linyphiidae</taxon>
        <taxon>Erigoninae</taxon>
        <taxon>Oedothorax</taxon>
    </lineage>
</organism>
<dbReference type="GO" id="GO:0048666">
    <property type="term" value="P:neuron development"/>
    <property type="evidence" value="ECO:0007669"/>
    <property type="project" value="UniProtKB-UniRule"/>
</dbReference>
<dbReference type="EC" id="2.3.1.108" evidence="3"/>
<gene>
    <name evidence="6" type="ORF">JTE90_021046</name>
</gene>